<comment type="caution">
    <text evidence="2">The sequence shown here is derived from an EMBL/GenBank/DDBJ whole genome shotgun (WGS) entry which is preliminary data.</text>
</comment>
<protein>
    <submittedName>
        <fullName evidence="2">Uncharacterized protein</fullName>
    </submittedName>
</protein>
<evidence type="ECO:0000313" key="2">
    <source>
        <dbReference type="EMBL" id="KAJ7700834.1"/>
    </source>
</evidence>
<feature type="transmembrane region" description="Helical" evidence="1">
    <location>
        <begin position="121"/>
        <end position="146"/>
    </location>
</feature>
<dbReference type="AlphaFoldDB" id="A0AAD7DYE7"/>
<proteinExistence type="predicted"/>
<gene>
    <name evidence="2" type="ORF">B0H17DRAFT_1176698</name>
</gene>
<accession>A0AAD7DYE7</accession>
<dbReference type="EMBL" id="JARKIE010000019">
    <property type="protein sequence ID" value="KAJ7700834.1"/>
    <property type="molecule type" value="Genomic_DNA"/>
</dbReference>
<keyword evidence="1" id="KW-0812">Transmembrane</keyword>
<reference evidence="2" key="1">
    <citation type="submission" date="2023-03" db="EMBL/GenBank/DDBJ databases">
        <title>Massive genome expansion in bonnet fungi (Mycena s.s.) driven by repeated elements and novel gene families across ecological guilds.</title>
        <authorList>
            <consortium name="Lawrence Berkeley National Laboratory"/>
            <person name="Harder C.B."/>
            <person name="Miyauchi S."/>
            <person name="Viragh M."/>
            <person name="Kuo A."/>
            <person name="Thoen E."/>
            <person name="Andreopoulos B."/>
            <person name="Lu D."/>
            <person name="Skrede I."/>
            <person name="Drula E."/>
            <person name="Henrissat B."/>
            <person name="Morin E."/>
            <person name="Kohler A."/>
            <person name="Barry K."/>
            <person name="LaButti K."/>
            <person name="Morin E."/>
            <person name="Salamov A."/>
            <person name="Lipzen A."/>
            <person name="Mereny Z."/>
            <person name="Hegedus B."/>
            <person name="Baldrian P."/>
            <person name="Stursova M."/>
            <person name="Weitz H."/>
            <person name="Taylor A."/>
            <person name="Grigoriev I.V."/>
            <person name="Nagy L.G."/>
            <person name="Martin F."/>
            <person name="Kauserud H."/>
        </authorList>
    </citation>
    <scope>NUCLEOTIDE SEQUENCE</scope>
    <source>
        <strain evidence="2">CBHHK067</strain>
    </source>
</reference>
<name>A0AAD7DYE7_MYCRO</name>
<sequence length="252" mass="27359">MEYVLLRDRWTGREGCRYFLPQIEAITSLSSTTFWRWMSWTEALEDCRRRKSNILDWLTGIPAALRLIPGKIPWAAYLIFLVEFAERASYYGCNGVFSLPLGGNGAGAPPVGTQETAGRSFLAYTLPAIGIVAHVVLIIDAIPSVIAGGHAIAPFVIGILLLALSTGFVKVAINFSPYKLILKVFRSCIAPIIAGQSVVKVQSVTTLSSGERVVIDPGSTIQSMLMMDDEQASVLAVGTTRKIEGVIDPEKK</sequence>
<dbReference type="Proteomes" id="UP001221757">
    <property type="component" value="Unassembled WGS sequence"/>
</dbReference>
<organism evidence="2 3">
    <name type="scientific">Mycena rosella</name>
    <name type="common">Pink bonnet</name>
    <name type="synonym">Agaricus rosellus</name>
    <dbReference type="NCBI Taxonomy" id="1033263"/>
    <lineage>
        <taxon>Eukaryota</taxon>
        <taxon>Fungi</taxon>
        <taxon>Dikarya</taxon>
        <taxon>Basidiomycota</taxon>
        <taxon>Agaricomycotina</taxon>
        <taxon>Agaricomycetes</taxon>
        <taxon>Agaricomycetidae</taxon>
        <taxon>Agaricales</taxon>
        <taxon>Marasmiineae</taxon>
        <taxon>Mycenaceae</taxon>
        <taxon>Mycena</taxon>
    </lineage>
</organism>
<dbReference type="InterPro" id="IPR036259">
    <property type="entry name" value="MFS_trans_sf"/>
</dbReference>
<keyword evidence="1" id="KW-0472">Membrane</keyword>
<dbReference type="Gene3D" id="1.20.1250.20">
    <property type="entry name" value="MFS general substrate transporter like domains"/>
    <property type="match status" value="1"/>
</dbReference>
<keyword evidence="3" id="KW-1185">Reference proteome</keyword>
<feature type="transmembrane region" description="Helical" evidence="1">
    <location>
        <begin position="152"/>
        <end position="173"/>
    </location>
</feature>
<evidence type="ECO:0000256" key="1">
    <source>
        <dbReference type="SAM" id="Phobius"/>
    </source>
</evidence>
<keyword evidence="1" id="KW-1133">Transmembrane helix</keyword>
<evidence type="ECO:0000313" key="3">
    <source>
        <dbReference type="Proteomes" id="UP001221757"/>
    </source>
</evidence>